<dbReference type="PROSITE" id="PS50943">
    <property type="entry name" value="HTH_CROC1"/>
    <property type="match status" value="1"/>
</dbReference>
<dbReference type="EMBL" id="JAUSUR010000001">
    <property type="protein sequence ID" value="MDQ0359467.1"/>
    <property type="molecule type" value="Genomic_DNA"/>
</dbReference>
<dbReference type="CDD" id="cd06529">
    <property type="entry name" value="S24_LexA-like"/>
    <property type="match status" value="1"/>
</dbReference>
<dbReference type="InterPro" id="IPR015927">
    <property type="entry name" value="Peptidase_S24_S26A/B/C"/>
</dbReference>
<comment type="similarity">
    <text evidence="1 7">Belongs to the peptidase S24 family.</text>
</comment>
<comment type="caution">
    <text evidence="9">The sequence shown here is derived from an EMBL/GenBank/DDBJ whole genome shotgun (WGS) entry which is preliminary data.</text>
</comment>
<sequence length="196" mass="21923">MNVDIIRTQMTLLGLTPQEVAKQLDVGVSSVYRWLDGSTKKIPKDKLERLATVLRLSASALQEDTKHLVKPIIGTVKAGYNLYANEDILGYEEVSDKEAREGDYYLKVSGDSMTGDGIFEGDLVFVRKAEEVPNNAIAVVMIEEEVTIKRVLKKDDLLILEASNPQVENKIFNKSEIELLPVKIIGHVLHVKRSFV</sequence>
<dbReference type="Gene3D" id="1.10.260.40">
    <property type="entry name" value="lambda repressor-like DNA-binding domains"/>
    <property type="match status" value="1"/>
</dbReference>
<evidence type="ECO:0000256" key="2">
    <source>
        <dbReference type="ARBA" id="ARBA00022763"/>
    </source>
</evidence>
<dbReference type="InterPro" id="IPR050077">
    <property type="entry name" value="LexA_repressor"/>
</dbReference>
<dbReference type="PANTHER" id="PTHR33516">
    <property type="entry name" value="LEXA REPRESSOR"/>
    <property type="match status" value="1"/>
</dbReference>
<dbReference type="PANTHER" id="PTHR33516:SF2">
    <property type="entry name" value="LEXA REPRESSOR-RELATED"/>
    <property type="match status" value="1"/>
</dbReference>
<dbReference type="Pfam" id="PF13560">
    <property type="entry name" value="HTH_31"/>
    <property type="match status" value="1"/>
</dbReference>
<evidence type="ECO:0000256" key="5">
    <source>
        <dbReference type="ARBA" id="ARBA00023204"/>
    </source>
</evidence>
<evidence type="ECO:0000313" key="9">
    <source>
        <dbReference type="EMBL" id="MDQ0359467.1"/>
    </source>
</evidence>
<organism evidence="9 10">
    <name type="scientific">Breznakia pachnodae</name>
    <dbReference type="NCBI Taxonomy" id="265178"/>
    <lineage>
        <taxon>Bacteria</taxon>
        <taxon>Bacillati</taxon>
        <taxon>Bacillota</taxon>
        <taxon>Erysipelotrichia</taxon>
        <taxon>Erysipelotrichales</taxon>
        <taxon>Erysipelotrichaceae</taxon>
        <taxon>Breznakia</taxon>
    </lineage>
</organism>
<evidence type="ECO:0000256" key="6">
    <source>
        <dbReference type="ARBA" id="ARBA00023236"/>
    </source>
</evidence>
<proteinExistence type="inferred from homology"/>
<evidence type="ECO:0000256" key="4">
    <source>
        <dbReference type="ARBA" id="ARBA00022813"/>
    </source>
</evidence>
<keyword evidence="4 7" id="KW-0068">Autocatalytic cleavage</keyword>
<dbReference type="CDD" id="cd00093">
    <property type="entry name" value="HTH_XRE"/>
    <property type="match status" value="1"/>
</dbReference>
<dbReference type="InterPro" id="IPR036286">
    <property type="entry name" value="LexA/Signal_pep-like_sf"/>
</dbReference>
<dbReference type="Gene3D" id="2.10.109.10">
    <property type="entry name" value="Umud Fragment, subunit A"/>
    <property type="match status" value="1"/>
</dbReference>
<dbReference type="PRINTS" id="PR00726">
    <property type="entry name" value="LEXASERPTASE"/>
</dbReference>
<evidence type="ECO:0000256" key="7">
    <source>
        <dbReference type="RuleBase" id="RU003991"/>
    </source>
</evidence>
<dbReference type="InterPro" id="IPR039418">
    <property type="entry name" value="LexA-like"/>
</dbReference>
<dbReference type="SUPFAM" id="SSF51306">
    <property type="entry name" value="LexA/Signal peptidase"/>
    <property type="match status" value="1"/>
</dbReference>
<dbReference type="Proteomes" id="UP001230220">
    <property type="component" value="Unassembled WGS sequence"/>
</dbReference>
<keyword evidence="5" id="KW-0234">DNA repair</keyword>
<dbReference type="InterPro" id="IPR006197">
    <property type="entry name" value="Peptidase_S24_LexA"/>
</dbReference>
<keyword evidence="10" id="KW-1185">Reference proteome</keyword>
<evidence type="ECO:0000256" key="3">
    <source>
        <dbReference type="ARBA" id="ARBA00022801"/>
    </source>
</evidence>
<keyword evidence="2" id="KW-0227">DNA damage</keyword>
<dbReference type="InterPro" id="IPR010982">
    <property type="entry name" value="Lambda_DNA-bd_dom_sf"/>
</dbReference>
<dbReference type="SMART" id="SM00530">
    <property type="entry name" value="HTH_XRE"/>
    <property type="match status" value="1"/>
</dbReference>
<accession>A0ABU0DXW0</accession>
<evidence type="ECO:0000259" key="8">
    <source>
        <dbReference type="PROSITE" id="PS50943"/>
    </source>
</evidence>
<dbReference type="RefSeq" id="WP_307404596.1">
    <property type="nucleotide sequence ID" value="NZ_JAUSUR010000001.1"/>
</dbReference>
<dbReference type="Pfam" id="PF00717">
    <property type="entry name" value="Peptidase_S24"/>
    <property type="match status" value="1"/>
</dbReference>
<name>A0ABU0DXW0_9FIRM</name>
<dbReference type="InterPro" id="IPR001387">
    <property type="entry name" value="Cro/C1-type_HTH"/>
</dbReference>
<keyword evidence="3 7" id="KW-0378">Hydrolase</keyword>
<evidence type="ECO:0000256" key="1">
    <source>
        <dbReference type="ARBA" id="ARBA00007484"/>
    </source>
</evidence>
<reference evidence="9 10" key="1">
    <citation type="submission" date="2023-07" db="EMBL/GenBank/DDBJ databases">
        <title>Genomic Encyclopedia of Type Strains, Phase IV (KMG-IV): sequencing the most valuable type-strain genomes for metagenomic binning, comparative biology and taxonomic classification.</title>
        <authorList>
            <person name="Goeker M."/>
        </authorList>
    </citation>
    <scope>NUCLEOTIDE SEQUENCE [LARGE SCALE GENOMIC DNA]</scope>
    <source>
        <strain evidence="9 10">DSM 16784</strain>
    </source>
</reference>
<dbReference type="GO" id="GO:0004252">
    <property type="term" value="F:serine-type endopeptidase activity"/>
    <property type="evidence" value="ECO:0007669"/>
    <property type="project" value="UniProtKB-EC"/>
</dbReference>
<dbReference type="SUPFAM" id="SSF47413">
    <property type="entry name" value="lambda repressor-like DNA-binding domains"/>
    <property type="match status" value="1"/>
</dbReference>
<keyword evidence="6" id="KW-0742">SOS response</keyword>
<dbReference type="EC" id="3.4.21.88" evidence="9"/>
<gene>
    <name evidence="9" type="ORF">J2S15_000198</name>
</gene>
<evidence type="ECO:0000313" key="10">
    <source>
        <dbReference type="Proteomes" id="UP001230220"/>
    </source>
</evidence>
<protein>
    <submittedName>
        <fullName evidence="9">Repressor LexA</fullName>
        <ecNumber evidence="9">3.4.21.88</ecNumber>
    </submittedName>
</protein>
<feature type="domain" description="HTH cro/C1-type" evidence="8">
    <location>
        <begin position="6"/>
        <end position="61"/>
    </location>
</feature>